<dbReference type="HOGENOM" id="CLU_009710_1_2_2"/>
<dbReference type="Gene3D" id="2.40.50.140">
    <property type="entry name" value="Nucleic acid-binding proteins"/>
    <property type="match status" value="1"/>
</dbReference>
<keyword evidence="8 14" id="KW-0862">Zinc</keyword>
<dbReference type="GO" id="GO:0000049">
    <property type="term" value="F:tRNA binding"/>
    <property type="evidence" value="ECO:0007669"/>
    <property type="project" value="UniProtKB-UniRule"/>
</dbReference>
<evidence type="ECO:0000313" key="18">
    <source>
        <dbReference type="Proteomes" id="UP000030710"/>
    </source>
</evidence>
<dbReference type="InterPro" id="IPR029038">
    <property type="entry name" value="MetRS_Zn"/>
</dbReference>
<dbReference type="NCBIfam" id="NF001100">
    <property type="entry name" value="PRK00133.1"/>
    <property type="match status" value="1"/>
</dbReference>
<keyword evidence="4 14" id="KW-0820">tRNA-binding</keyword>
<feature type="binding site" evidence="14">
    <location>
        <position position="171"/>
    </location>
    <ligand>
        <name>Zn(2+)</name>
        <dbReference type="ChEBI" id="CHEBI:29105"/>
    </ligand>
</feature>
<dbReference type="Pfam" id="PF19303">
    <property type="entry name" value="Anticodon_3"/>
    <property type="match status" value="1"/>
</dbReference>
<dbReference type="InterPro" id="IPR001412">
    <property type="entry name" value="aa-tRNA-synth_I_CS"/>
</dbReference>
<protein>
    <recommendedName>
        <fullName evidence="14">Methionine--tRNA ligase</fullName>
        <ecNumber evidence="14">6.1.1.10</ecNumber>
    </recommendedName>
    <alternativeName>
        <fullName evidence="14">Methionyl-tRNA synthetase</fullName>
        <shortName evidence="14">MetRS</shortName>
    </alternativeName>
</protein>
<gene>
    <name evidence="14" type="primary">metG</name>
    <name evidence="17" type="ORF">J07HQW2_03059</name>
</gene>
<dbReference type="InterPro" id="IPR014729">
    <property type="entry name" value="Rossmann-like_a/b/a_fold"/>
</dbReference>
<name>U1N165_9EURY</name>
<feature type="compositionally biased region" description="Acidic residues" evidence="15">
    <location>
        <begin position="622"/>
        <end position="631"/>
    </location>
</feature>
<dbReference type="Pfam" id="PF01588">
    <property type="entry name" value="tRNA_bind"/>
    <property type="match status" value="1"/>
</dbReference>
<evidence type="ECO:0000256" key="14">
    <source>
        <dbReference type="HAMAP-Rule" id="MF_00098"/>
    </source>
</evidence>
<dbReference type="GO" id="GO:0004825">
    <property type="term" value="F:methionine-tRNA ligase activity"/>
    <property type="evidence" value="ECO:0007669"/>
    <property type="project" value="UniProtKB-UniRule"/>
</dbReference>
<evidence type="ECO:0000256" key="4">
    <source>
        <dbReference type="ARBA" id="ARBA00022555"/>
    </source>
</evidence>
<evidence type="ECO:0000259" key="16">
    <source>
        <dbReference type="PROSITE" id="PS50886"/>
    </source>
</evidence>
<evidence type="ECO:0000256" key="2">
    <source>
        <dbReference type="ARBA" id="ARBA00011738"/>
    </source>
</evidence>
<dbReference type="Proteomes" id="UP000030710">
    <property type="component" value="Unassembled WGS sequence"/>
</dbReference>
<dbReference type="SUPFAM" id="SSF57770">
    <property type="entry name" value="Methionyl-tRNA synthetase (MetRS), Zn-domain"/>
    <property type="match status" value="1"/>
</dbReference>
<dbReference type="GO" id="GO:0005524">
    <property type="term" value="F:ATP binding"/>
    <property type="evidence" value="ECO:0007669"/>
    <property type="project" value="UniProtKB-UniRule"/>
</dbReference>
<evidence type="ECO:0000313" key="17">
    <source>
        <dbReference type="EMBL" id="ERG96579.1"/>
    </source>
</evidence>
<feature type="domain" description="TRNA-binding" evidence="16">
    <location>
        <begin position="638"/>
        <end position="736"/>
    </location>
</feature>
<dbReference type="EC" id="6.1.1.10" evidence="14"/>
<feature type="binding site" evidence="14">
    <location>
        <position position="167"/>
    </location>
    <ligand>
        <name>Zn(2+)</name>
        <dbReference type="ChEBI" id="CHEBI:29105"/>
    </ligand>
</feature>
<evidence type="ECO:0000256" key="7">
    <source>
        <dbReference type="ARBA" id="ARBA00022741"/>
    </source>
</evidence>
<keyword evidence="9 14" id="KW-0067">ATP-binding</keyword>
<dbReference type="GO" id="GO:0017101">
    <property type="term" value="C:aminoacyl-tRNA synthetase multienzyme complex"/>
    <property type="evidence" value="ECO:0007669"/>
    <property type="project" value="TreeGrafter"/>
</dbReference>
<dbReference type="InterPro" id="IPR033911">
    <property type="entry name" value="MetRS_core"/>
</dbReference>
<comment type="function">
    <text evidence="14">Is required not only for elongation of protein synthesis but also for the initiation of all mRNA translation through initiator tRNA(fMet) aminoacylation.</text>
</comment>
<keyword evidence="7 14" id="KW-0547">Nucleotide-binding</keyword>
<dbReference type="SUPFAM" id="SSF47323">
    <property type="entry name" value="Anticodon-binding domain of a subclass of class I aminoacyl-tRNA synthetases"/>
    <property type="match status" value="1"/>
</dbReference>
<feature type="binding site" evidence="14">
    <location>
        <position position="368"/>
    </location>
    <ligand>
        <name>ATP</name>
        <dbReference type="ChEBI" id="CHEBI:30616"/>
    </ligand>
</feature>
<dbReference type="Gene3D" id="3.40.50.620">
    <property type="entry name" value="HUPs"/>
    <property type="match status" value="1"/>
</dbReference>
<organism evidence="17 18">
    <name type="scientific">Haloquadratum walsbyi J07HQW2</name>
    <dbReference type="NCBI Taxonomy" id="1238425"/>
    <lineage>
        <taxon>Archaea</taxon>
        <taxon>Methanobacteriati</taxon>
        <taxon>Methanobacteriota</taxon>
        <taxon>Stenosarchaea group</taxon>
        <taxon>Halobacteria</taxon>
        <taxon>Halobacteriales</taxon>
        <taxon>Haloferacaceae</taxon>
        <taxon>Haloquadratum</taxon>
    </lineage>
</organism>
<dbReference type="CDD" id="cd02800">
    <property type="entry name" value="tRNA_bind_EcMetRS_like"/>
    <property type="match status" value="1"/>
</dbReference>
<evidence type="ECO:0000256" key="5">
    <source>
        <dbReference type="ARBA" id="ARBA00022598"/>
    </source>
</evidence>
<feature type="region of interest" description="Disordered" evidence="15">
    <location>
        <begin position="584"/>
        <end position="631"/>
    </location>
</feature>
<dbReference type="HAMAP" id="MF_00098">
    <property type="entry name" value="Met_tRNA_synth_type1"/>
    <property type="match status" value="1"/>
</dbReference>
<evidence type="ECO:0000256" key="11">
    <source>
        <dbReference type="ARBA" id="ARBA00022917"/>
    </source>
</evidence>
<dbReference type="GO" id="GO:0046872">
    <property type="term" value="F:metal ion binding"/>
    <property type="evidence" value="ECO:0007669"/>
    <property type="project" value="UniProtKB-KW"/>
</dbReference>
<dbReference type="PANTHER" id="PTHR45765">
    <property type="entry name" value="METHIONINE--TRNA LIGASE"/>
    <property type="match status" value="1"/>
</dbReference>
<evidence type="ECO:0000256" key="3">
    <source>
        <dbReference type="ARBA" id="ARBA00022490"/>
    </source>
</evidence>
<comment type="catalytic activity">
    <reaction evidence="13 14">
        <text>tRNA(Met) + L-methionine + ATP = L-methionyl-tRNA(Met) + AMP + diphosphate</text>
        <dbReference type="Rhea" id="RHEA:13481"/>
        <dbReference type="Rhea" id="RHEA-COMP:9667"/>
        <dbReference type="Rhea" id="RHEA-COMP:9698"/>
        <dbReference type="ChEBI" id="CHEBI:30616"/>
        <dbReference type="ChEBI" id="CHEBI:33019"/>
        <dbReference type="ChEBI" id="CHEBI:57844"/>
        <dbReference type="ChEBI" id="CHEBI:78442"/>
        <dbReference type="ChEBI" id="CHEBI:78530"/>
        <dbReference type="ChEBI" id="CHEBI:456215"/>
        <dbReference type="EC" id="6.1.1.10"/>
    </reaction>
</comment>
<dbReference type="CDD" id="cd00814">
    <property type="entry name" value="MetRS_core"/>
    <property type="match status" value="1"/>
</dbReference>
<dbReference type="InterPro" id="IPR004495">
    <property type="entry name" value="Met-tRNA-synth_bsu_C"/>
</dbReference>
<dbReference type="PROSITE" id="PS00178">
    <property type="entry name" value="AA_TRNA_LIGASE_I"/>
    <property type="match status" value="1"/>
</dbReference>
<dbReference type="CDD" id="cd07957">
    <property type="entry name" value="Anticodon_Ia_Met"/>
    <property type="match status" value="1"/>
</dbReference>
<dbReference type="Gene3D" id="2.20.28.20">
    <property type="entry name" value="Methionyl-tRNA synthetase, Zn-domain"/>
    <property type="match status" value="1"/>
</dbReference>
<comment type="caution">
    <text evidence="14">Lacks conserved residue(s) required for the propagation of feature annotation.</text>
</comment>
<evidence type="ECO:0000256" key="13">
    <source>
        <dbReference type="ARBA" id="ARBA00047364"/>
    </source>
</evidence>
<dbReference type="InterPro" id="IPR012340">
    <property type="entry name" value="NA-bd_OB-fold"/>
</dbReference>
<feature type="binding site" evidence="14">
    <location>
        <position position="155"/>
    </location>
    <ligand>
        <name>Zn(2+)</name>
        <dbReference type="ChEBI" id="CHEBI:29105"/>
    </ligand>
</feature>
<dbReference type="GO" id="GO:0006431">
    <property type="term" value="P:methionyl-tRNA aminoacylation"/>
    <property type="evidence" value="ECO:0007669"/>
    <property type="project" value="UniProtKB-UniRule"/>
</dbReference>
<sequence>MDIDTQTRESFPTDDPAVVTCGLPYANGDLHIGHLRTYVGGDIFSRALKRLGQDTAFVSGSDMHGTPVAVNAAEEGVTPESFALRHHEQYETTFPQFGIEFDNYGHTHDETNVKMTREIVDELIQAGYVYEREIPIAYDPAADQWLPDRFVNGTCPYCGAQARGDECDEGCGRHLEPGEIETPVSTITGNDAEYRSREHQFFAVSDLQSYLSSFLDRLEGTTNAQNQPREWVEGELQDWCITRDMDWGVDYPDDNDLVLYVWVDAPIEYISSTKQYAEAVGTDTFDWEAAWRGSEESLSSTPSIGDTDENTLTPDIDTGGEIIHIIGRDIIQHHTVFWPAMLRTAGYTEPRAVMASGFITLEGKGFSTSRNRAVWADEYLDEGFHPDLLRYYLATNGGFQQDVDFSWSRFRERVNNELVGTVGNFIYRSLLFAAREFDGTPDVELSDSVEERIETAIDAFTAGINDYSVRDIGDSAVKLSQFGNEYIQRHEPWKLDNDDPKKQQVMRDCIQIAKAVAVLFEPVTPAAAERVWADLGESGDVHTVGVESALAAPPQTFGEPTELFEKIPEERVDELTAKLDDRVTEATDDSNDDAQSAGNAETESESESETAKNTNESRSESDMTDIDPIADDRIDFEDFEELDLRVAKIVETEPIEDADKLARVVVDVGVEQRQLVAGIRQLHDLDDLIGETVVIVANLEKAEIFGVESNGMLLAAGADADLLTTREDADPGTSIQ</sequence>
<dbReference type="SUPFAM" id="SSF50249">
    <property type="entry name" value="Nucleic acid-binding proteins"/>
    <property type="match status" value="1"/>
</dbReference>
<comment type="subcellular location">
    <subcellularLocation>
        <location evidence="1 14">Cytoplasm</location>
    </subcellularLocation>
</comment>
<evidence type="ECO:0000256" key="6">
    <source>
        <dbReference type="ARBA" id="ARBA00022723"/>
    </source>
</evidence>
<dbReference type="PANTHER" id="PTHR45765:SF1">
    <property type="entry name" value="METHIONINE--TRNA LIGASE, CYTOPLASMIC"/>
    <property type="match status" value="1"/>
</dbReference>
<dbReference type="InterPro" id="IPR041872">
    <property type="entry name" value="Anticodon_Met"/>
</dbReference>
<feature type="short sequence motif" description="'HIGH' region" evidence="14">
    <location>
        <begin position="24"/>
        <end position="34"/>
    </location>
</feature>
<feature type="binding site" evidence="14">
    <location>
        <position position="158"/>
    </location>
    <ligand>
        <name>Zn(2+)</name>
        <dbReference type="ChEBI" id="CHEBI:29105"/>
    </ligand>
</feature>
<keyword evidence="6 14" id="KW-0479">Metal-binding</keyword>
<keyword evidence="5 14" id="KW-0436">Ligase</keyword>
<dbReference type="RefSeq" id="WP_021056042.1">
    <property type="nucleotide sequence ID" value="NZ_KE356561.1"/>
</dbReference>
<dbReference type="SUPFAM" id="SSF52374">
    <property type="entry name" value="Nucleotidylyl transferase"/>
    <property type="match status" value="1"/>
</dbReference>
<dbReference type="PROSITE" id="PS50886">
    <property type="entry name" value="TRBD"/>
    <property type="match status" value="1"/>
</dbReference>
<dbReference type="InterPro" id="IPR023458">
    <property type="entry name" value="Met-tRNA_ligase_1"/>
</dbReference>
<keyword evidence="12 14" id="KW-0030">Aminoacyl-tRNA synthetase</keyword>
<dbReference type="PRINTS" id="PR01041">
    <property type="entry name" value="TRNASYNTHMET"/>
</dbReference>
<dbReference type="eggNOG" id="arCOG00810">
    <property type="taxonomic scope" value="Archaea"/>
</dbReference>
<dbReference type="STRING" id="1238425.J07HQW2_03059"/>
<evidence type="ECO:0000256" key="15">
    <source>
        <dbReference type="SAM" id="MobiDB-lite"/>
    </source>
</evidence>
<keyword evidence="3 14" id="KW-0963">Cytoplasm</keyword>
<evidence type="ECO:0000256" key="12">
    <source>
        <dbReference type="ARBA" id="ARBA00023146"/>
    </source>
</evidence>
<dbReference type="GO" id="GO:0005829">
    <property type="term" value="C:cytosol"/>
    <property type="evidence" value="ECO:0007669"/>
    <property type="project" value="TreeGrafter"/>
</dbReference>
<keyword evidence="11 14" id="KW-0648">Protein biosynthesis</keyword>
<dbReference type="InterPro" id="IPR002547">
    <property type="entry name" value="tRNA-bd_dom"/>
</dbReference>
<keyword evidence="10 14" id="KW-0694">RNA-binding</keyword>
<comment type="subunit">
    <text evidence="2 14">Homodimer.</text>
</comment>
<dbReference type="InterPro" id="IPR015413">
    <property type="entry name" value="Methionyl/Leucyl_tRNA_Synth"/>
</dbReference>
<reference evidence="17 18" key="1">
    <citation type="journal article" date="2013" name="PLoS ONE">
        <title>Assembly-driven community genomics of a hypersaline microbial ecosystem.</title>
        <authorList>
            <person name="Podell S."/>
            <person name="Ugalde J.A."/>
            <person name="Narasingarao P."/>
            <person name="Banfield J.F."/>
            <person name="Heidelberg K.B."/>
            <person name="Allen E.E."/>
        </authorList>
    </citation>
    <scope>NUCLEOTIDE SEQUENCE [LARGE SCALE GENOMIC DNA]</scope>
    <source>
        <strain evidence="18">J07HQW2</strain>
    </source>
</reference>
<dbReference type="AlphaFoldDB" id="U1N165"/>
<dbReference type="NCBIfam" id="TIGR00398">
    <property type="entry name" value="metG"/>
    <property type="match status" value="1"/>
</dbReference>
<comment type="cofactor">
    <cofactor evidence="14">
        <name>Zn(2+)</name>
        <dbReference type="ChEBI" id="CHEBI:29105"/>
    </cofactor>
    <text evidence="14">Binds 1 zinc ion per subunit.</text>
</comment>
<evidence type="ECO:0000256" key="1">
    <source>
        <dbReference type="ARBA" id="ARBA00004496"/>
    </source>
</evidence>
<dbReference type="InterPro" id="IPR009080">
    <property type="entry name" value="tRNAsynth_Ia_anticodon-bd"/>
</dbReference>
<dbReference type="Gene3D" id="1.10.730.10">
    <property type="entry name" value="Isoleucyl-tRNA Synthetase, Domain 1"/>
    <property type="match status" value="1"/>
</dbReference>
<accession>U1N165</accession>
<proteinExistence type="inferred from homology"/>
<dbReference type="EMBL" id="KE356561">
    <property type="protein sequence ID" value="ERG96579.1"/>
    <property type="molecule type" value="Genomic_DNA"/>
</dbReference>
<dbReference type="InterPro" id="IPR014758">
    <property type="entry name" value="Met-tRNA_synth"/>
</dbReference>
<comment type="similarity">
    <text evidence="14">Belongs to the class-I aminoacyl-tRNA synthetase family. MetG type 1 subfamily.</text>
</comment>
<dbReference type="Pfam" id="PF09334">
    <property type="entry name" value="tRNA-synt_1g"/>
    <property type="match status" value="2"/>
</dbReference>
<evidence type="ECO:0000256" key="8">
    <source>
        <dbReference type="ARBA" id="ARBA00022833"/>
    </source>
</evidence>
<evidence type="ECO:0000256" key="10">
    <source>
        <dbReference type="ARBA" id="ARBA00022884"/>
    </source>
</evidence>
<evidence type="ECO:0000256" key="9">
    <source>
        <dbReference type="ARBA" id="ARBA00022840"/>
    </source>
</evidence>